<feature type="chain" id="PRO_5042237168" description="RlpA-like protein double-psi beta-barrel domain-containing protein" evidence="2">
    <location>
        <begin position="22"/>
        <end position="233"/>
    </location>
</feature>
<keyword evidence="1 2" id="KW-0732">Signal</keyword>
<evidence type="ECO:0000313" key="3">
    <source>
        <dbReference type="EMBL" id="KAJ7366132.1"/>
    </source>
</evidence>
<sequence>MHFSKAFTALVTTLIATAVHASPTDPGTSVAKRTPGSIYVCNELNWMGWGSTPCTVVSAANTCLTLGSSWAYEIGSIGPDAGATCYGYSNTDCTGTDWSFTYPGDATGGWATSSPWENKRRWHVLKWAKLQAMLMMKNRAGTYYYPGGGTGACGSTLQNSDMIVALSFADYASGANCGRDIIVCYGGNSVRVTVEDACAGCVGDSIDLSSGAMSLLDPNYLIDGRIQVTWSWA</sequence>
<dbReference type="InterPro" id="IPR051477">
    <property type="entry name" value="Expansin_CellWall"/>
</dbReference>
<accession>A0AAD7AQH6</accession>
<evidence type="ECO:0000313" key="4">
    <source>
        <dbReference type="Proteomes" id="UP001218218"/>
    </source>
</evidence>
<comment type="caution">
    <text evidence="3">The sequence shown here is derived from an EMBL/GenBank/DDBJ whole genome shotgun (WGS) entry which is preliminary data.</text>
</comment>
<feature type="signal peptide" evidence="2">
    <location>
        <begin position="1"/>
        <end position="21"/>
    </location>
</feature>
<dbReference type="PANTHER" id="PTHR31836">
    <property type="match status" value="1"/>
</dbReference>
<dbReference type="InterPro" id="IPR036908">
    <property type="entry name" value="RlpA-like_sf"/>
</dbReference>
<evidence type="ECO:0000256" key="2">
    <source>
        <dbReference type="SAM" id="SignalP"/>
    </source>
</evidence>
<dbReference type="EMBL" id="JARIHO010000002">
    <property type="protein sequence ID" value="KAJ7366132.1"/>
    <property type="molecule type" value="Genomic_DNA"/>
</dbReference>
<dbReference type="SUPFAM" id="SSF50685">
    <property type="entry name" value="Barwin-like endoglucanases"/>
    <property type="match status" value="1"/>
</dbReference>
<proteinExistence type="predicted"/>
<dbReference type="Gene3D" id="2.40.40.10">
    <property type="entry name" value="RlpA-like domain"/>
    <property type="match status" value="1"/>
</dbReference>
<evidence type="ECO:0008006" key="5">
    <source>
        <dbReference type="Google" id="ProtNLM"/>
    </source>
</evidence>
<protein>
    <recommendedName>
        <fullName evidence="5">RlpA-like protein double-psi beta-barrel domain-containing protein</fullName>
    </recommendedName>
</protein>
<dbReference type="CDD" id="cd22191">
    <property type="entry name" value="DPBB_RlpA_EXP_N-like"/>
    <property type="match status" value="1"/>
</dbReference>
<keyword evidence="4" id="KW-1185">Reference proteome</keyword>
<gene>
    <name evidence="3" type="ORF">DFH08DRAFT_1002749</name>
</gene>
<dbReference type="Proteomes" id="UP001218218">
    <property type="component" value="Unassembled WGS sequence"/>
</dbReference>
<dbReference type="PANTHER" id="PTHR31836:SF28">
    <property type="entry name" value="SRCR DOMAIN-CONTAINING PROTEIN-RELATED"/>
    <property type="match status" value="1"/>
</dbReference>
<organism evidence="3 4">
    <name type="scientific">Mycena albidolilacea</name>
    <dbReference type="NCBI Taxonomy" id="1033008"/>
    <lineage>
        <taxon>Eukaryota</taxon>
        <taxon>Fungi</taxon>
        <taxon>Dikarya</taxon>
        <taxon>Basidiomycota</taxon>
        <taxon>Agaricomycotina</taxon>
        <taxon>Agaricomycetes</taxon>
        <taxon>Agaricomycetidae</taxon>
        <taxon>Agaricales</taxon>
        <taxon>Marasmiineae</taxon>
        <taxon>Mycenaceae</taxon>
        <taxon>Mycena</taxon>
    </lineage>
</organism>
<dbReference type="AlphaFoldDB" id="A0AAD7AQH6"/>
<name>A0AAD7AQH6_9AGAR</name>
<reference evidence="3" key="1">
    <citation type="submission" date="2023-03" db="EMBL/GenBank/DDBJ databases">
        <title>Massive genome expansion in bonnet fungi (Mycena s.s.) driven by repeated elements and novel gene families across ecological guilds.</title>
        <authorList>
            <consortium name="Lawrence Berkeley National Laboratory"/>
            <person name="Harder C.B."/>
            <person name="Miyauchi S."/>
            <person name="Viragh M."/>
            <person name="Kuo A."/>
            <person name="Thoen E."/>
            <person name="Andreopoulos B."/>
            <person name="Lu D."/>
            <person name="Skrede I."/>
            <person name="Drula E."/>
            <person name="Henrissat B."/>
            <person name="Morin E."/>
            <person name="Kohler A."/>
            <person name="Barry K."/>
            <person name="LaButti K."/>
            <person name="Morin E."/>
            <person name="Salamov A."/>
            <person name="Lipzen A."/>
            <person name="Mereny Z."/>
            <person name="Hegedus B."/>
            <person name="Baldrian P."/>
            <person name="Stursova M."/>
            <person name="Weitz H."/>
            <person name="Taylor A."/>
            <person name="Grigoriev I.V."/>
            <person name="Nagy L.G."/>
            <person name="Martin F."/>
            <person name="Kauserud H."/>
        </authorList>
    </citation>
    <scope>NUCLEOTIDE SEQUENCE</scope>
    <source>
        <strain evidence="3">CBHHK002</strain>
    </source>
</reference>
<evidence type="ECO:0000256" key="1">
    <source>
        <dbReference type="ARBA" id="ARBA00022729"/>
    </source>
</evidence>